<organism evidence="2 3">
    <name type="scientific">Conidiobolus coronatus (strain ATCC 28846 / CBS 209.66 / NRRL 28638)</name>
    <name type="common">Delacroixia coronata</name>
    <dbReference type="NCBI Taxonomy" id="796925"/>
    <lineage>
        <taxon>Eukaryota</taxon>
        <taxon>Fungi</taxon>
        <taxon>Fungi incertae sedis</taxon>
        <taxon>Zoopagomycota</taxon>
        <taxon>Entomophthoromycotina</taxon>
        <taxon>Entomophthoromycetes</taxon>
        <taxon>Entomophthorales</taxon>
        <taxon>Ancylistaceae</taxon>
        <taxon>Conidiobolus</taxon>
    </lineage>
</organism>
<feature type="compositionally biased region" description="Polar residues" evidence="1">
    <location>
        <begin position="638"/>
        <end position="651"/>
    </location>
</feature>
<gene>
    <name evidence="2" type="ORF">CONCODRAFT_85795</name>
</gene>
<proteinExistence type="predicted"/>
<dbReference type="Proteomes" id="UP000070444">
    <property type="component" value="Unassembled WGS sequence"/>
</dbReference>
<feature type="compositionally biased region" description="Polar residues" evidence="1">
    <location>
        <begin position="492"/>
        <end position="512"/>
    </location>
</feature>
<feature type="compositionally biased region" description="Low complexity" evidence="1">
    <location>
        <begin position="597"/>
        <end position="611"/>
    </location>
</feature>
<dbReference type="EMBL" id="KQ964528">
    <property type="protein sequence ID" value="KXN69637.1"/>
    <property type="molecule type" value="Genomic_DNA"/>
</dbReference>
<feature type="compositionally biased region" description="Polar residues" evidence="1">
    <location>
        <begin position="470"/>
        <end position="482"/>
    </location>
</feature>
<feature type="compositionally biased region" description="Acidic residues" evidence="1">
    <location>
        <begin position="143"/>
        <end position="158"/>
    </location>
</feature>
<evidence type="ECO:0000313" key="3">
    <source>
        <dbReference type="Proteomes" id="UP000070444"/>
    </source>
</evidence>
<feature type="region of interest" description="Disordered" evidence="1">
    <location>
        <begin position="323"/>
        <end position="546"/>
    </location>
</feature>
<evidence type="ECO:0000313" key="2">
    <source>
        <dbReference type="EMBL" id="KXN69637.1"/>
    </source>
</evidence>
<feature type="compositionally biased region" description="Basic and acidic residues" evidence="1">
    <location>
        <begin position="585"/>
        <end position="594"/>
    </location>
</feature>
<evidence type="ECO:0000256" key="1">
    <source>
        <dbReference type="SAM" id="MobiDB-lite"/>
    </source>
</evidence>
<sequence>MVVDEQPIEEVNGNSNNKSTENKEPNEAEESLNSTETLDSELTDDDEEGEDSIELETSDDEGGEGDGEGEGEEEGDSFQSLPKDIEDIKDVILEVNISQPEIFDYSSTLKNHFMKSNQTDENDLSLLENEIVRWQTGAVDSSSGEEDNEDSDPEEEQLPEVQETEQAPQRAKRREHYDMLDEFIDDSEAPKPSELTDRDLRNLKMKNFSIRCMQGAFRKLTLKKPVPKGSRSRAKPQSVNASKPATPSTNANANGSSKPVKDKKPKQINTPVTSTDQGKTSIIINESGSEELSDLTTWTPSPPPALFNPPNIVNSLLPVRRALSPSAPDRDGNMAKLGKSKKSKTSNPSTPSATNVLTGPAKRKAISNTSLSHIQSTGKNSKLPISSTGPNLLNESDSDTSTLSDISAKGIRSPIRSPPKLQIIEPQNTKATPARSNRMRANRMRAPPKPPVRQPVSALNDTDPFISRPNIHTQNPQDSYNRPPNPAIHASPNVSNIPSALNSTQNSAIKDSNSPDRRQKLSSIASLLSSDPPEDMSRQSSYKPSFVKSVQSSIEYMLNDPRQNLPPSIQNQVQESIQQSGGGIPEHEEFRIPDKPLININNNSHSQQNLNPFESTSNGGQRLAPPSNNRSSNRSSPLITPSNGNDIQHSISPSRTRSQSQSQPQPQPLPQPQPQLLTQEVNLHQRKNLAHLERVQLHRKKLVD</sequence>
<feature type="compositionally biased region" description="Polar residues" evidence="1">
    <location>
        <begin position="366"/>
        <end position="395"/>
    </location>
</feature>
<accession>A0A137P3N2</accession>
<feature type="compositionally biased region" description="Acidic residues" evidence="1">
    <location>
        <begin position="38"/>
        <end position="76"/>
    </location>
</feature>
<feature type="compositionally biased region" description="Polar residues" evidence="1">
    <location>
        <begin position="267"/>
        <end position="287"/>
    </location>
</feature>
<feature type="region of interest" description="Disordered" evidence="1">
    <location>
        <begin position="559"/>
        <end position="685"/>
    </location>
</feature>
<protein>
    <submittedName>
        <fullName evidence="2">Uncharacterized protein</fullName>
    </submittedName>
</protein>
<feature type="compositionally biased region" description="Low complexity" evidence="1">
    <location>
        <begin position="625"/>
        <end position="637"/>
    </location>
</feature>
<name>A0A137P3N2_CONC2</name>
<feature type="compositionally biased region" description="Basic and acidic residues" evidence="1">
    <location>
        <begin position="188"/>
        <end position="202"/>
    </location>
</feature>
<keyword evidence="3" id="KW-1185">Reference proteome</keyword>
<feature type="compositionally biased region" description="Low complexity" evidence="1">
    <location>
        <begin position="652"/>
        <end position="664"/>
    </location>
</feature>
<feature type="compositionally biased region" description="Basic residues" evidence="1">
    <location>
        <begin position="220"/>
        <end position="234"/>
    </location>
</feature>
<feature type="region of interest" description="Disordered" evidence="1">
    <location>
        <begin position="135"/>
        <end position="204"/>
    </location>
</feature>
<feature type="region of interest" description="Disordered" evidence="1">
    <location>
        <begin position="219"/>
        <end position="303"/>
    </location>
</feature>
<dbReference type="AlphaFoldDB" id="A0A137P3N2"/>
<feature type="compositionally biased region" description="Polar residues" evidence="1">
    <location>
        <begin position="561"/>
        <end position="579"/>
    </location>
</feature>
<feature type="region of interest" description="Disordered" evidence="1">
    <location>
        <begin position="1"/>
        <end position="84"/>
    </location>
</feature>
<reference evidence="2 3" key="1">
    <citation type="journal article" date="2015" name="Genome Biol. Evol.">
        <title>Phylogenomic analyses indicate that early fungi evolved digesting cell walls of algal ancestors of land plants.</title>
        <authorList>
            <person name="Chang Y."/>
            <person name="Wang S."/>
            <person name="Sekimoto S."/>
            <person name="Aerts A.L."/>
            <person name="Choi C."/>
            <person name="Clum A."/>
            <person name="LaButti K.M."/>
            <person name="Lindquist E.A."/>
            <person name="Yee Ngan C."/>
            <person name="Ohm R.A."/>
            <person name="Salamov A.A."/>
            <person name="Grigoriev I.V."/>
            <person name="Spatafora J.W."/>
            <person name="Berbee M.L."/>
        </authorList>
    </citation>
    <scope>NUCLEOTIDE SEQUENCE [LARGE SCALE GENOMIC DNA]</scope>
    <source>
        <strain evidence="2 3">NRRL 28638</strain>
    </source>
</reference>
<feature type="compositionally biased region" description="Polar residues" evidence="1">
    <location>
        <begin position="235"/>
        <end position="257"/>
    </location>
</feature>